<dbReference type="InterPro" id="IPR021109">
    <property type="entry name" value="Peptidase_aspartic_dom_sf"/>
</dbReference>
<sequence length="1000" mass="113437">MAGRATLCWGPHTSFASFSSRTPSSRKPKPQRGPHEGLQPPLRGGDTERKELSGGQESAGEIPSEGEIDAIAIVIERDIISIIIIIISTIYTAITTAAPHKTLLDTSCSGSFTRKNEEFKRDLLDRIQENTEGWENDKDRESVVANLYKAFASHYELPKKNFDKYHEPYKDKIDSSVNKCVVVETVDNVIPEAYIEKTPFPAKMKEYSVISSAVNKSEKKPKEPEEQIKIEPAVAIVKDLVTENVEDGHIIFYEDASNIVSHPNKSKQVSVPMLSVRIGDHCYYGLCDIGASVSAIPYELYTEIMHEIGSCELEDIDVVIHLANRETISPIGIVRDVEVLCGKIKYPADFLVLGSAASDHCPIIFGRPFLNTCGAIIDCKKEKILTRFAGEPYEFNFSKFTKTPYKADLPSNDFKMEQCASIVLVPNNPLQQHLENSESEAFRKERDELEEIFLRQPILKHDLPVEDLGTTPPPKEDPIFDLKPLPDNLKYAHIDDKKIYPVIISSKLSEIEEERCMSAIFHGFCESIVEVFMDDFSVYGNSFDNCLRNLDKVLQRCEETNLVLNWEKCHFMVNEGIVLGHKISERGIEVDRAKVEAIEKMPYPRDVKGIRSVLGHAGFYRRFIKDFSKISKPLTNLLQKDVPFVFDDDCKEAFETLKKALTTAPVVEPPDWNLPFEIMCDASDFAVGAVLGQRVDKKLNVIHYASKTLDAAQRNYATTEKELLAVVFACDKFRPYIVDSKVTIHTDHAAIRYLMTKKDAKPRLIRWVLLLQEFDLHIIDRKGADNPVADNLSRLENIAYDPVPVNDSFPNEQLAVIKVSSRESPWICFGSRSIMSSSGTQKDSFFEDVVNPYMNELKMHPKELQLVDGELQIKDVQGPKGEGSLEDRMEKLEQEVFNYKKMAEREVDIFHKIVSELIDGHKKETAKLWDDIFSLHDTTNKLQAQLYDVHNQNCEYENRFKRISHAASFRFPETKMSFVDGGPLPWKSDDDKDSPSSPKE</sequence>
<evidence type="ECO:0000313" key="11">
    <source>
        <dbReference type="EMBL" id="KAK1605393.1"/>
    </source>
</evidence>
<dbReference type="PANTHER" id="PTHR34072">
    <property type="entry name" value="ENZYMATIC POLYPROTEIN-RELATED"/>
    <property type="match status" value="1"/>
</dbReference>
<dbReference type="Pfam" id="PF17917">
    <property type="entry name" value="RT_RNaseH"/>
    <property type="match status" value="1"/>
</dbReference>
<dbReference type="EC" id="2.7.7.49" evidence="1"/>
<keyword evidence="7" id="KW-0695">RNA-directed DNA polymerase</keyword>
<dbReference type="CDD" id="cd09274">
    <property type="entry name" value="RNase_HI_RT_Ty3"/>
    <property type="match status" value="1"/>
</dbReference>
<dbReference type="InterPro" id="IPR041373">
    <property type="entry name" value="RT_RNaseH"/>
</dbReference>
<organism evidence="11 12">
    <name type="scientific">Lolium multiflorum</name>
    <name type="common">Italian ryegrass</name>
    <name type="synonym">Lolium perenne subsp. multiflorum</name>
    <dbReference type="NCBI Taxonomy" id="4521"/>
    <lineage>
        <taxon>Eukaryota</taxon>
        <taxon>Viridiplantae</taxon>
        <taxon>Streptophyta</taxon>
        <taxon>Embryophyta</taxon>
        <taxon>Tracheophyta</taxon>
        <taxon>Spermatophyta</taxon>
        <taxon>Magnoliopsida</taxon>
        <taxon>Liliopsida</taxon>
        <taxon>Poales</taxon>
        <taxon>Poaceae</taxon>
        <taxon>BOP clade</taxon>
        <taxon>Pooideae</taxon>
        <taxon>Poodae</taxon>
        <taxon>Poeae</taxon>
        <taxon>Poeae Chloroplast Group 2 (Poeae type)</taxon>
        <taxon>Loliodinae</taxon>
        <taxon>Loliinae</taxon>
        <taxon>Lolium</taxon>
    </lineage>
</organism>
<evidence type="ECO:0000256" key="5">
    <source>
        <dbReference type="ARBA" id="ARBA00022759"/>
    </source>
</evidence>
<dbReference type="Gene3D" id="2.40.70.10">
    <property type="entry name" value="Acid Proteases"/>
    <property type="match status" value="1"/>
</dbReference>
<dbReference type="InterPro" id="IPR043128">
    <property type="entry name" value="Rev_trsase/Diguanyl_cyclase"/>
</dbReference>
<keyword evidence="5" id="KW-0255">Endonuclease</keyword>
<keyword evidence="12" id="KW-1185">Reference proteome</keyword>
<evidence type="ECO:0000313" key="12">
    <source>
        <dbReference type="Proteomes" id="UP001231189"/>
    </source>
</evidence>
<evidence type="ECO:0000256" key="3">
    <source>
        <dbReference type="ARBA" id="ARBA00022695"/>
    </source>
</evidence>
<dbReference type="Proteomes" id="UP001231189">
    <property type="component" value="Unassembled WGS sequence"/>
</dbReference>
<dbReference type="Gene3D" id="3.30.70.270">
    <property type="match status" value="2"/>
</dbReference>
<keyword evidence="6" id="KW-0378">Hydrolase</keyword>
<gene>
    <name evidence="11" type="ORF">QYE76_029066</name>
</gene>
<evidence type="ECO:0000259" key="9">
    <source>
        <dbReference type="Pfam" id="PF00078"/>
    </source>
</evidence>
<keyword evidence="4" id="KW-0540">Nuclease</keyword>
<comment type="caution">
    <text evidence="11">The sequence shown here is derived from an EMBL/GenBank/DDBJ whole genome shotgun (WGS) entry which is preliminary data.</text>
</comment>
<feature type="compositionally biased region" description="Low complexity" evidence="8">
    <location>
        <begin position="13"/>
        <end position="23"/>
    </location>
</feature>
<dbReference type="InterPro" id="IPR000477">
    <property type="entry name" value="RT_dom"/>
</dbReference>
<dbReference type="GO" id="GO:0003964">
    <property type="term" value="F:RNA-directed DNA polymerase activity"/>
    <property type="evidence" value="ECO:0007669"/>
    <property type="project" value="UniProtKB-KW"/>
</dbReference>
<name>A0AAD8QM47_LOLMU</name>
<feature type="region of interest" description="Disordered" evidence="8">
    <location>
        <begin position="1"/>
        <end position="63"/>
    </location>
</feature>
<reference evidence="11" key="1">
    <citation type="submission" date="2023-07" db="EMBL/GenBank/DDBJ databases">
        <title>A chromosome-level genome assembly of Lolium multiflorum.</title>
        <authorList>
            <person name="Chen Y."/>
            <person name="Copetti D."/>
            <person name="Kolliker R."/>
            <person name="Studer B."/>
        </authorList>
    </citation>
    <scope>NUCLEOTIDE SEQUENCE</scope>
    <source>
        <strain evidence="11">02402/16</strain>
        <tissue evidence="11">Leaf</tissue>
    </source>
</reference>
<dbReference type="GO" id="GO:0004519">
    <property type="term" value="F:endonuclease activity"/>
    <property type="evidence" value="ECO:0007669"/>
    <property type="project" value="UniProtKB-KW"/>
</dbReference>
<dbReference type="CDD" id="cd00303">
    <property type="entry name" value="retropepsin_like"/>
    <property type="match status" value="1"/>
</dbReference>
<dbReference type="EMBL" id="JAUUTY010000007">
    <property type="protein sequence ID" value="KAK1605393.1"/>
    <property type="molecule type" value="Genomic_DNA"/>
</dbReference>
<feature type="region of interest" description="Disordered" evidence="8">
    <location>
        <begin position="978"/>
        <end position="1000"/>
    </location>
</feature>
<dbReference type="Pfam" id="PF00078">
    <property type="entry name" value="RVT_1"/>
    <property type="match status" value="1"/>
</dbReference>
<dbReference type="GO" id="GO:0016787">
    <property type="term" value="F:hydrolase activity"/>
    <property type="evidence" value="ECO:0007669"/>
    <property type="project" value="UniProtKB-KW"/>
</dbReference>
<feature type="domain" description="Reverse transcriptase" evidence="9">
    <location>
        <begin position="515"/>
        <end position="583"/>
    </location>
</feature>
<dbReference type="SUPFAM" id="SSF50630">
    <property type="entry name" value="Acid proteases"/>
    <property type="match status" value="1"/>
</dbReference>
<evidence type="ECO:0000256" key="8">
    <source>
        <dbReference type="SAM" id="MobiDB-lite"/>
    </source>
</evidence>
<dbReference type="PANTHER" id="PTHR34072:SF44">
    <property type="entry name" value="RNA-DIRECTED DNA POLYMERASE"/>
    <property type="match status" value="1"/>
</dbReference>
<evidence type="ECO:0000256" key="6">
    <source>
        <dbReference type="ARBA" id="ARBA00022801"/>
    </source>
</evidence>
<proteinExistence type="predicted"/>
<evidence type="ECO:0000259" key="10">
    <source>
        <dbReference type="Pfam" id="PF17917"/>
    </source>
</evidence>
<evidence type="ECO:0000256" key="1">
    <source>
        <dbReference type="ARBA" id="ARBA00012493"/>
    </source>
</evidence>
<feature type="domain" description="Reverse transcriptase RNase H-like" evidence="10">
    <location>
        <begin position="671"/>
        <end position="774"/>
    </location>
</feature>
<dbReference type="FunFam" id="3.30.70.270:FF:000026">
    <property type="entry name" value="Transposon Ty3-G Gag-Pol polyprotein"/>
    <property type="match status" value="1"/>
</dbReference>
<evidence type="ECO:0000256" key="4">
    <source>
        <dbReference type="ARBA" id="ARBA00022722"/>
    </source>
</evidence>
<accession>A0AAD8QM47</accession>
<feature type="compositionally biased region" description="Basic and acidic residues" evidence="8">
    <location>
        <begin position="987"/>
        <end position="1000"/>
    </location>
</feature>
<evidence type="ECO:0000256" key="2">
    <source>
        <dbReference type="ARBA" id="ARBA00022679"/>
    </source>
</evidence>
<dbReference type="FunFam" id="3.10.20.370:FF:000001">
    <property type="entry name" value="Retrovirus-related Pol polyprotein from transposon 17.6-like protein"/>
    <property type="match status" value="1"/>
</dbReference>
<dbReference type="SUPFAM" id="SSF56672">
    <property type="entry name" value="DNA/RNA polymerases"/>
    <property type="match status" value="1"/>
</dbReference>
<keyword evidence="3" id="KW-0548">Nucleotidyltransferase</keyword>
<protein>
    <recommendedName>
        <fullName evidence="1">RNA-directed DNA polymerase</fullName>
        <ecNumber evidence="1">2.7.7.49</ecNumber>
    </recommendedName>
</protein>
<evidence type="ECO:0000256" key="7">
    <source>
        <dbReference type="ARBA" id="ARBA00022918"/>
    </source>
</evidence>
<dbReference type="InterPro" id="IPR043502">
    <property type="entry name" value="DNA/RNA_pol_sf"/>
</dbReference>
<dbReference type="AlphaFoldDB" id="A0AAD8QM47"/>
<keyword evidence="2" id="KW-0808">Transferase</keyword>